<feature type="signal peptide" evidence="1">
    <location>
        <begin position="1"/>
        <end position="19"/>
    </location>
</feature>
<organism evidence="2 3">
    <name type="scientific">Leptidea sinapis</name>
    <dbReference type="NCBI Taxonomy" id="189913"/>
    <lineage>
        <taxon>Eukaryota</taxon>
        <taxon>Metazoa</taxon>
        <taxon>Ecdysozoa</taxon>
        <taxon>Arthropoda</taxon>
        <taxon>Hexapoda</taxon>
        <taxon>Insecta</taxon>
        <taxon>Pterygota</taxon>
        <taxon>Neoptera</taxon>
        <taxon>Endopterygota</taxon>
        <taxon>Lepidoptera</taxon>
        <taxon>Glossata</taxon>
        <taxon>Ditrysia</taxon>
        <taxon>Papilionoidea</taxon>
        <taxon>Pieridae</taxon>
        <taxon>Dismorphiinae</taxon>
        <taxon>Leptidea</taxon>
    </lineage>
</organism>
<proteinExistence type="predicted"/>
<evidence type="ECO:0000313" key="2">
    <source>
        <dbReference type="EMBL" id="VVC96893.1"/>
    </source>
</evidence>
<evidence type="ECO:0000256" key="1">
    <source>
        <dbReference type="SAM" id="SignalP"/>
    </source>
</evidence>
<evidence type="ECO:0000313" key="3">
    <source>
        <dbReference type="Proteomes" id="UP000324832"/>
    </source>
</evidence>
<dbReference type="Proteomes" id="UP000324832">
    <property type="component" value="Unassembled WGS sequence"/>
</dbReference>
<protein>
    <submittedName>
        <fullName evidence="2">Uncharacterized protein</fullName>
    </submittedName>
</protein>
<keyword evidence="3" id="KW-1185">Reference proteome</keyword>
<dbReference type="InterPro" id="IPR031959">
    <property type="entry name" value="DUF4779"/>
</dbReference>
<accession>A0A5E4QHC0</accession>
<reference evidence="2 3" key="1">
    <citation type="submission" date="2017-07" db="EMBL/GenBank/DDBJ databases">
        <authorList>
            <person name="Talla V."/>
            <person name="Backstrom N."/>
        </authorList>
    </citation>
    <scope>NUCLEOTIDE SEQUENCE [LARGE SCALE GENOMIC DNA]</scope>
</reference>
<keyword evidence="1" id="KW-0732">Signal</keyword>
<dbReference type="EMBL" id="FZQP02002924">
    <property type="protein sequence ID" value="VVC96893.1"/>
    <property type="molecule type" value="Genomic_DNA"/>
</dbReference>
<dbReference type="Pfam" id="PF16009">
    <property type="entry name" value="DUF4779"/>
    <property type="match status" value="1"/>
</dbReference>
<feature type="chain" id="PRO_5023151493" evidence="1">
    <location>
        <begin position="20"/>
        <end position="224"/>
    </location>
</feature>
<name>A0A5E4QHC0_9NEOP</name>
<sequence length="224" mass="24948">MIKEILILVLALVFCWVQSSPVNLGSLEYDNLDKDISDLKYESDFAKLDDQSAEKKSAKANTSGFQKKNVKNKGAKVQYSIEDLKKFFKALGLTDDGSFDDSEVYGSAEGIAANAVGIKGNENRKYRKGTKTKGFHRVQHKDEYNKDKEFYEDDEISGEIKKVGAKGFGYGVKGGLDFDKGSFHHVRNKGIFGKTGFLGKGKTEKDFVGYDDEQGIDTNFDSEK</sequence>
<gene>
    <name evidence="2" type="ORF">LSINAPIS_LOCUS8292</name>
</gene>
<dbReference type="AlphaFoldDB" id="A0A5E4QHC0"/>